<dbReference type="PANTHER" id="PTHR43975">
    <property type="entry name" value="ZGC:101858"/>
    <property type="match status" value="1"/>
</dbReference>
<name>A0A1H9XA91_9BACI</name>
<dbReference type="InterPro" id="IPR057326">
    <property type="entry name" value="KR_dom"/>
</dbReference>
<proteinExistence type="inferred from homology"/>
<organism evidence="5 6">
    <name type="scientific">Salipaludibacillus aurantiacus</name>
    <dbReference type="NCBI Taxonomy" id="1601833"/>
    <lineage>
        <taxon>Bacteria</taxon>
        <taxon>Bacillati</taxon>
        <taxon>Bacillota</taxon>
        <taxon>Bacilli</taxon>
        <taxon>Bacillales</taxon>
        <taxon>Bacillaceae</taxon>
    </lineage>
</organism>
<dbReference type="InterPro" id="IPR002347">
    <property type="entry name" value="SDR_fam"/>
</dbReference>
<dbReference type="GO" id="GO:0008206">
    <property type="term" value="P:bile acid metabolic process"/>
    <property type="evidence" value="ECO:0007669"/>
    <property type="project" value="UniProtKB-ARBA"/>
</dbReference>
<evidence type="ECO:0000259" key="4">
    <source>
        <dbReference type="SMART" id="SM00822"/>
    </source>
</evidence>
<keyword evidence="2" id="KW-0560">Oxidoreductase</keyword>
<dbReference type="Pfam" id="PF00106">
    <property type="entry name" value="adh_short"/>
    <property type="match status" value="1"/>
</dbReference>
<dbReference type="FunFam" id="3.40.50.720:FF:000084">
    <property type="entry name" value="Short-chain dehydrogenase reductase"/>
    <property type="match status" value="1"/>
</dbReference>
<evidence type="ECO:0000313" key="5">
    <source>
        <dbReference type="EMBL" id="SES43055.1"/>
    </source>
</evidence>
<evidence type="ECO:0000256" key="2">
    <source>
        <dbReference type="ARBA" id="ARBA00023002"/>
    </source>
</evidence>
<dbReference type="Proteomes" id="UP000198571">
    <property type="component" value="Unassembled WGS sequence"/>
</dbReference>
<dbReference type="EMBL" id="FOGT01000031">
    <property type="protein sequence ID" value="SES43055.1"/>
    <property type="molecule type" value="Genomic_DNA"/>
</dbReference>
<dbReference type="CDD" id="cd05233">
    <property type="entry name" value="SDR_c"/>
    <property type="match status" value="1"/>
</dbReference>
<accession>A0A1H9XA91</accession>
<feature type="domain" description="Ketoreductase" evidence="4">
    <location>
        <begin position="12"/>
        <end position="184"/>
    </location>
</feature>
<comment type="similarity">
    <text evidence="1 3">Belongs to the short-chain dehydrogenases/reductases (SDR) family.</text>
</comment>
<dbReference type="OrthoDB" id="9803333at2"/>
<dbReference type="PANTHER" id="PTHR43975:SF2">
    <property type="entry name" value="EG:BACR7A4.14 PROTEIN-RELATED"/>
    <property type="match status" value="1"/>
</dbReference>
<dbReference type="PRINTS" id="PR00080">
    <property type="entry name" value="SDRFAMILY"/>
</dbReference>
<protein>
    <submittedName>
        <fullName evidence="5">3-oxoacyl-[acyl-carrier protein] reductase/sorbitol-6-phosphate 2-dehydrogenase</fullName>
    </submittedName>
</protein>
<dbReference type="RefSeq" id="WP_093056241.1">
    <property type="nucleotide sequence ID" value="NZ_FOGT01000031.1"/>
</dbReference>
<gene>
    <name evidence="5" type="ORF">SAMN05518684_13111</name>
</gene>
<dbReference type="PROSITE" id="PS00061">
    <property type="entry name" value="ADH_SHORT"/>
    <property type="match status" value="1"/>
</dbReference>
<dbReference type="PRINTS" id="PR00081">
    <property type="entry name" value="GDHRDH"/>
</dbReference>
<dbReference type="InterPro" id="IPR020904">
    <property type="entry name" value="Sc_DH/Rdtase_CS"/>
</dbReference>
<dbReference type="Gene3D" id="3.40.50.720">
    <property type="entry name" value="NAD(P)-binding Rossmann-like Domain"/>
    <property type="match status" value="1"/>
</dbReference>
<evidence type="ECO:0000313" key="6">
    <source>
        <dbReference type="Proteomes" id="UP000198571"/>
    </source>
</evidence>
<dbReference type="GO" id="GO:0016491">
    <property type="term" value="F:oxidoreductase activity"/>
    <property type="evidence" value="ECO:0007669"/>
    <property type="project" value="UniProtKB-KW"/>
</dbReference>
<dbReference type="InterPro" id="IPR036291">
    <property type="entry name" value="NAD(P)-bd_dom_sf"/>
</dbReference>
<dbReference type="SUPFAM" id="SSF51735">
    <property type="entry name" value="NAD(P)-binding Rossmann-fold domains"/>
    <property type="match status" value="1"/>
</dbReference>
<dbReference type="AlphaFoldDB" id="A0A1H9XA91"/>
<reference evidence="6" key="1">
    <citation type="submission" date="2016-10" db="EMBL/GenBank/DDBJ databases">
        <authorList>
            <person name="Varghese N."/>
            <person name="Submissions S."/>
        </authorList>
    </citation>
    <scope>NUCLEOTIDE SEQUENCE [LARGE SCALE GENOMIC DNA]</scope>
    <source>
        <strain evidence="6">S9</strain>
    </source>
</reference>
<sequence length="266" mass="28840">MTIFNREAFKGKHILITGATGGIGEELAYEAVKYGASLTLTGRNKEKLETIKNKCRLPDTDVNILTVTADLTNEYDRKLLVDKAVNIQGPIDGLVNSAGITGGDTVEELKEDDMRLVMELNYTSTVMLTQLVYRHMKERKSGAIVNLSSLSGLRGTYGNTAYSASKFAITGFTQSFALEAIEHNIRVNAVCPGFVDTAMAREIISKKADKAGRSYEEQLAVVNKGLPSGRITQPLEVVNSILFLLSPAAENIVGESMKISGGSVMR</sequence>
<dbReference type="SMART" id="SM00822">
    <property type="entry name" value="PKS_KR"/>
    <property type="match status" value="1"/>
</dbReference>
<evidence type="ECO:0000256" key="3">
    <source>
        <dbReference type="RuleBase" id="RU000363"/>
    </source>
</evidence>
<evidence type="ECO:0000256" key="1">
    <source>
        <dbReference type="ARBA" id="ARBA00006484"/>
    </source>
</evidence>
<keyword evidence="6" id="KW-1185">Reference proteome</keyword>
<dbReference type="STRING" id="1601833.SAMN05518684_13111"/>